<evidence type="ECO:0000256" key="4">
    <source>
        <dbReference type="SAM" id="MobiDB-lite"/>
    </source>
</evidence>
<dbReference type="SMART" id="SM00297">
    <property type="entry name" value="BROMO"/>
    <property type="match status" value="1"/>
</dbReference>
<keyword evidence="3" id="KW-0175">Coiled coil</keyword>
<feature type="compositionally biased region" description="Polar residues" evidence="4">
    <location>
        <begin position="447"/>
        <end position="457"/>
    </location>
</feature>
<evidence type="ECO:0000313" key="7">
    <source>
        <dbReference type="EMBL" id="KAJ7957421.1"/>
    </source>
</evidence>
<keyword evidence="1 2" id="KW-0103">Bromodomain</keyword>
<reference evidence="7" key="1">
    <citation type="journal article" date="2023" name="Science">
        <title>Elucidation of the pathway for biosynthesis of saponin adjuvants from the soapbark tree.</title>
        <authorList>
            <person name="Reed J."/>
            <person name="Orme A."/>
            <person name="El-Demerdash A."/>
            <person name="Owen C."/>
            <person name="Martin L.B.B."/>
            <person name="Misra R.C."/>
            <person name="Kikuchi S."/>
            <person name="Rejzek M."/>
            <person name="Martin A.C."/>
            <person name="Harkess A."/>
            <person name="Leebens-Mack J."/>
            <person name="Louveau T."/>
            <person name="Stephenson M.J."/>
            <person name="Osbourn A."/>
        </authorList>
    </citation>
    <scope>NUCLEOTIDE SEQUENCE</scope>
    <source>
        <strain evidence="7">S10</strain>
    </source>
</reference>
<feature type="compositionally biased region" description="Basic and acidic residues" evidence="4">
    <location>
        <begin position="249"/>
        <end position="267"/>
    </location>
</feature>
<dbReference type="PANTHER" id="PTHR37888:SF8">
    <property type="entry name" value="HISTONE-LYSINE N-METHYLTRANSFERASE, H3 LYSINE-79 SPECIFIC-LIKE"/>
    <property type="match status" value="1"/>
</dbReference>
<evidence type="ECO:0000256" key="3">
    <source>
        <dbReference type="SAM" id="Coils"/>
    </source>
</evidence>
<comment type="caution">
    <text evidence="7">The sequence shown here is derived from an EMBL/GenBank/DDBJ whole genome shotgun (WGS) entry which is preliminary data.</text>
</comment>
<feature type="region of interest" description="Disordered" evidence="4">
    <location>
        <begin position="442"/>
        <end position="503"/>
    </location>
</feature>
<feature type="compositionally biased region" description="Basic and acidic residues" evidence="4">
    <location>
        <begin position="182"/>
        <end position="193"/>
    </location>
</feature>
<dbReference type="CDD" id="cd04369">
    <property type="entry name" value="Bromodomain"/>
    <property type="match status" value="1"/>
</dbReference>
<evidence type="ECO:0000256" key="1">
    <source>
        <dbReference type="ARBA" id="ARBA00023117"/>
    </source>
</evidence>
<accession>A0AAD7LHD7</accession>
<feature type="compositionally biased region" description="Basic and acidic residues" evidence="4">
    <location>
        <begin position="228"/>
        <end position="241"/>
    </location>
</feature>
<dbReference type="SUPFAM" id="SSF47370">
    <property type="entry name" value="Bromodomain"/>
    <property type="match status" value="1"/>
</dbReference>
<protein>
    <submittedName>
        <fullName evidence="7">DNA binding protein</fullName>
    </submittedName>
</protein>
<evidence type="ECO:0000259" key="5">
    <source>
        <dbReference type="PROSITE" id="PS50014"/>
    </source>
</evidence>
<dbReference type="InterPro" id="IPR036427">
    <property type="entry name" value="Bromodomain-like_sf"/>
</dbReference>
<dbReference type="InterPro" id="IPR001005">
    <property type="entry name" value="SANT/Myb"/>
</dbReference>
<feature type="compositionally biased region" description="Acidic residues" evidence="4">
    <location>
        <begin position="545"/>
        <end position="554"/>
    </location>
</feature>
<evidence type="ECO:0000313" key="8">
    <source>
        <dbReference type="Proteomes" id="UP001163823"/>
    </source>
</evidence>
<feature type="coiled-coil region" evidence="3">
    <location>
        <begin position="88"/>
        <end position="129"/>
    </location>
</feature>
<dbReference type="KEGG" id="qsa:O6P43_023729"/>
<dbReference type="Gene3D" id="1.10.10.60">
    <property type="entry name" value="Homeodomain-like"/>
    <property type="match status" value="1"/>
</dbReference>
<organism evidence="7 8">
    <name type="scientific">Quillaja saponaria</name>
    <name type="common">Soap bark tree</name>
    <dbReference type="NCBI Taxonomy" id="32244"/>
    <lineage>
        <taxon>Eukaryota</taxon>
        <taxon>Viridiplantae</taxon>
        <taxon>Streptophyta</taxon>
        <taxon>Embryophyta</taxon>
        <taxon>Tracheophyta</taxon>
        <taxon>Spermatophyta</taxon>
        <taxon>Magnoliopsida</taxon>
        <taxon>eudicotyledons</taxon>
        <taxon>Gunneridae</taxon>
        <taxon>Pentapetalae</taxon>
        <taxon>rosids</taxon>
        <taxon>fabids</taxon>
        <taxon>Fabales</taxon>
        <taxon>Quillajaceae</taxon>
        <taxon>Quillaja</taxon>
    </lineage>
</organism>
<dbReference type="PANTHER" id="PTHR37888">
    <property type="entry name" value="DNA-BINDING BROMODOMAIN-CONTAINING PROTEIN"/>
    <property type="match status" value="1"/>
</dbReference>
<evidence type="ECO:0000259" key="6">
    <source>
        <dbReference type="PROSITE" id="PS50090"/>
    </source>
</evidence>
<dbReference type="SUPFAM" id="SSF46689">
    <property type="entry name" value="Homeodomain-like"/>
    <property type="match status" value="1"/>
</dbReference>
<dbReference type="InterPro" id="IPR001487">
    <property type="entry name" value="Bromodomain"/>
</dbReference>
<gene>
    <name evidence="7" type="ORF">O6P43_023729</name>
</gene>
<feature type="compositionally biased region" description="Polar residues" evidence="4">
    <location>
        <begin position="171"/>
        <end position="180"/>
    </location>
</feature>
<dbReference type="CDD" id="cd00167">
    <property type="entry name" value="SANT"/>
    <property type="match status" value="1"/>
</dbReference>
<evidence type="ECO:0000256" key="2">
    <source>
        <dbReference type="PROSITE-ProRule" id="PRU00035"/>
    </source>
</evidence>
<feature type="region of interest" description="Disordered" evidence="4">
    <location>
        <begin position="531"/>
        <end position="636"/>
    </location>
</feature>
<sequence length="636" mass="71312">MNREHEISVQLWGTLEELLLASAVTRHGTKNWDSIAMEVQNRSSILSSLTPQNCCDKFNDLRQRYMSLNKDESTILVSMVDELRRIRMEELRREVQRRDISIVSLESKVKRLEEERERSLNKEEGAVKQRGAVDLKKDLESGRGHINLSPENLAEKLLSGDNSDYRENRSFNESNSTSQKVGGRENDVVEEQAKPGSNEPAVNGEDDLDPIETGSEPGIKCTCSGKSGEQRKDTAAKDESGSKASHKGRLGESNKARESKRVVKEGSSKQSSDVLSSASLTKEKRRRKVGHSCCAVSRGSRSSEETKGDEVSPATIRFLAIKSEPLVKLLEKIRSHRLSSMFERRLRSQETQKYKSLIRQHMDLQTVESRVEKGLYRGRGSILFHKFFRDLLLLFNNNIIFLKRNTPEHTAAKELRGLVLKEMTNYKLASHTIKPVKQEQHYLSAKPNRSSSSTKAISNLGGNNYKKGDKKGKDIVGLQKVERSSRNNKNSGGDHEYGGNELSSHDGLLVVKITEKKESVAEKKQGAAGFLKRMRLQNSSSTEQVDQEDDDSGDDDHSRDVKRRPRKVEEIRSSKRVTRSTSSGRRGGRELENGKGKRGVGRPAKRTEGNTSTTTAQAIVESAGSGKGRPKKRSRR</sequence>
<feature type="domain" description="Myb-like" evidence="6">
    <location>
        <begin position="12"/>
        <end position="62"/>
    </location>
</feature>
<feature type="region of interest" description="Disordered" evidence="4">
    <location>
        <begin position="164"/>
        <end position="309"/>
    </location>
</feature>
<dbReference type="Proteomes" id="UP001163823">
    <property type="component" value="Chromosome 9"/>
</dbReference>
<keyword evidence="8" id="KW-1185">Reference proteome</keyword>
<dbReference type="PROSITE" id="PS50090">
    <property type="entry name" value="MYB_LIKE"/>
    <property type="match status" value="1"/>
</dbReference>
<proteinExistence type="predicted"/>
<dbReference type="AlphaFoldDB" id="A0AAD7LHD7"/>
<dbReference type="InterPro" id="IPR009057">
    <property type="entry name" value="Homeodomain-like_sf"/>
</dbReference>
<dbReference type="Pfam" id="PF00439">
    <property type="entry name" value="Bromodomain"/>
    <property type="match status" value="1"/>
</dbReference>
<dbReference type="EMBL" id="JARAOO010000009">
    <property type="protein sequence ID" value="KAJ7957421.1"/>
    <property type="molecule type" value="Genomic_DNA"/>
</dbReference>
<name>A0AAD7LHD7_QUISA</name>
<feature type="compositionally biased region" description="Polar residues" evidence="4">
    <location>
        <begin position="268"/>
        <end position="280"/>
    </location>
</feature>
<feature type="domain" description="Bromo" evidence="5">
    <location>
        <begin position="334"/>
        <end position="409"/>
    </location>
</feature>
<dbReference type="PROSITE" id="PS50014">
    <property type="entry name" value="BROMODOMAIN_2"/>
    <property type="match status" value="1"/>
</dbReference>
<dbReference type="Gene3D" id="1.20.920.10">
    <property type="entry name" value="Bromodomain-like"/>
    <property type="match status" value="1"/>
</dbReference>